<evidence type="ECO:0000313" key="2">
    <source>
        <dbReference type="EMBL" id="GBP66447.1"/>
    </source>
</evidence>
<accession>A0A4C1XW28</accession>
<feature type="region of interest" description="Disordered" evidence="1">
    <location>
        <begin position="1"/>
        <end position="124"/>
    </location>
</feature>
<keyword evidence="3" id="KW-1185">Reference proteome</keyword>
<sequence length="191" mass="21788">MVCTLLRFTKEEDPIPAEHRPTDDRRGGTQTRTPMNSSGISHRRKRGRRAADPSSENYLKHLLPKTRTRFTVRAGPPRNGPPKGDQLPPGSIGVLSPTRRRPDMRQQISPPSRTCTRKKGVEDPRMNEPLRFDWLKFDPHIVHESRCLIDGAKKNRNNRMNRRKPTGEECERAATDHRSRPSFAGAATKRA</sequence>
<dbReference type="AlphaFoldDB" id="A0A4C1XW28"/>
<feature type="region of interest" description="Disordered" evidence="1">
    <location>
        <begin position="154"/>
        <end position="191"/>
    </location>
</feature>
<feature type="compositionally biased region" description="Basic and acidic residues" evidence="1">
    <location>
        <begin position="8"/>
        <end position="27"/>
    </location>
</feature>
<organism evidence="2 3">
    <name type="scientific">Eumeta variegata</name>
    <name type="common">Bagworm moth</name>
    <name type="synonym">Eumeta japonica</name>
    <dbReference type="NCBI Taxonomy" id="151549"/>
    <lineage>
        <taxon>Eukaryota</taxon>
        <taxon>Metazoa</taxon>
        <taxon>Ecdysozoa</taxon>
        <taxon>Arthropoda</taxon>
        <taxon>Hexapoda</taxon>
        <taxon>Insecta</taxon>
        <taxon>Pterygota</taxon>
        <taxon>Neoptera</taxon>
        <taxon>Endopterygota</taxon>
        <taxon>Lepidoptera</taxon>
        <taxon>Glossata</taxon>
        <taxon>Ditrysia</taxon>
        <taxon>Tineoidea</taxon>
        <taxon>Psychidae</taxon>
        <taxon>Oiketicinae</taxon>
        <taxon>Eumeta</taxon>
    </lineage>
</organism>
<protein>
    <submittedName>
        <fullName evidence="2">Uncharacterized protein</fullName>
    </submittedName>
</protein>
<gene>
    <name evidence="2" type="ORF">EVAR_88781_1</name>
</gene>
<evidence type="ECO:0000256" key="1">
    <source>
        <dbReference type="SAM" id="MobiDB-lite"/>
    </source>
</evidence>
<comment type="caution">
    <text evidence="2">The sequence shown here is derived from an EMBL/GenBank/DDBJ whole genome shotgun (WGS) entry which is preliminary data.</text>
</comment>
<feature type="compositionally biased region" description="Basic and acidic residues" evidence="1">
    <location>
        <begin position="165"/>
        <end position="179"/>
    </location>
</feature>
<evidence type="ECO:0000313" key="3">
    <source>
        <dbReference type="Proteomes" id="UP000299102"/>
    </source>
</evidence>
<feature type="compositionally biased region" description="Basic residues" evidence="1">
    <location>
        <begin position="154"/>
        <end position="164"/>
    </location>
</feature>
<name>A0A4C1XW28_EUMVA</name>
<reference evidence="2 3" key="1">
    <citation type="journal article" date="2019" name="Commun. Biol.">
        <title>The bagworm genome reveals a unique fibroin gene that provides high tensile strength.</title>
        <authorList>
            <person name="Kono N."/>
            <person name="Nakamura H."/>
            <person name="Ohtoshi R."/>
            <person name="Tomita M."/>
            <person name="Numata K."/>
            <person name="Arakawa K."/>
        </authorList>
    </citation>
    <scope>NUCLEOTIDE SEQUENCE [LARGE SCALE GENOMIC DNA]</scope>
</reference>
<proteinExistence type="predicted"/>
<dbReference type="Proteomes" id="UP000299102">
    <property type="component" value="Unassembled WGS sequence"/>
</dbReference>
<dbReference type="EMBL" id="BGZK01000956">
    <property type="protein sequence ID" value="GBP66447.1"/>
    <property type="molecule type" value="Genomic_DNA"/>
</dbReference>